<keyword evidence="1" id="KW-0812">Transmembrane</keyword>
<feature type="transmembrane region" description="Helical" evidence="1">
    <location>
        <begin position="7"/>
        <end position="25"/>
    </location>
</feature>
<evidence type="ECO:0000256" key="1">
    <source>
        <dbReference type="SAM" id="Phobius"/>
    </source>
</evidence>
<keyword evidence="1" id="KW-1133">Transmembrane helix</keyword>
<dbReference type="Proteomes" id="UP000830115">
    <property type="component" value="Chromosome"/>
</dbReference>
<organism evidence="2 3">
    <name type="scientific">Streptomyces halobius</name>
    <dbReference type="NCBI Taxonomy" id="2879846"/>
    <lineage>
        <taxon>Bacteria</taxon>
        <taxon>Bacillati</taxon>
        <taxon>Actinomycetota</taxon>
        <taxon>Actinomycetes</taxon>
        <taxon>Kitasatosporales</taxon>
        <taxon>Streptomycetaceae</taxon>
        <taxon>Streptomyces</taxon>
    </lineage>
</organism>
<keyword evidence="3" id="KW-1185">Reference proteome</keyword>
<evidence type="ECO:0000313" key="3">
    <source>
        <dbReference type="Proteomes" id="UP000830115"/>
    </source>
</evidence>
<evidence type="ECO:0000313" key="2">
    <source>
        <dbReference type="EMBL" id="UQA92163.1"/>
    </source>
</evidence>
<dbReference type="EMBL" id="CP086322">
    <property type="protein sequence ID" value="UQA92163.1"/>
    <property type="molecule type" value="Genomic_DNA"/>
</dbReference>
<keyword evidence="1" id="KW-0472">Membrane</keyword>
<proteinExistence type="predicted"/>
<name>A0ABY4M4H1_9ACTN</name>
<protein>
    <submittedName>
        <fullName evidence="2">Uncharacterized protein</fullName>
    </submittedName>
</protein>
<accession>A0ABY4M4H1</accession>
<gene>
    <name evidence="2" type="ORF">K9S39_10225</name>
</gene>
<reference evidence="2" key="1">
    <citation type="submission" date="2021-10" db="EMBL/GenBank/DDBJ databases">
        <title>Streptomyces nigrumlapis sp.nov.,an antimicrobial producing actinobacterium isolated from Black Gobi rocks.</title>
        <authorList>
            <person name="Wen Y."/>
            <person name="Zhang W."/>
            <person name="Liu X.G."/>
        </authorList>
    </citation>
    <scope>NUCLEOTIDE SEQUENCE</scope>
    <source>
        <strain evidence="2">ST13-2-2</strain>
    </source>
</reference>
<dbReference type="RefSeq" id="WP_248863027.1">
    <property type="nucleotide sequence ID" value="NZ_CP086322.1"/>
</dbReference>
<sequence length="89" mass="9683">MTFLRTHSVRIVAAIGALLPMLVARWPGIDWYGLAAVAGALLGAGEVAQRVEDRKTHDALHVSSPNDELAKIHMRLAEIEEDQNAIANE</sequence>